<sequence length="252" mass="26313">MTGTALITGGQQGIGLGIAGALADAGFRVVLASRSDPDAPAVRQALERLGPNASYYRHDLSEVEAIPALLDAVESEAGPVTALVQNAGVPARVRGDMLEITPENFDFVLDVNLRGAFFLAQAVARRMIARPAGPYRSITFVTSVSATLVSIERAEYCISKSGAAMMAKLFAVRLAPHSIGVFELRPGIIETGMTAGVKDKYTARIEGGLVPAGRWGQPSEIGEVVVPLAQGRFAFATGAAIPVDGGLSIPRL</sequence>
<keyword evidence="2" id="KW-0560">Oxidoreductase</keyword>
<dbReference type="Gene3D" id="3.40.50.720">
    <property type="entry name" value="NAD(P)-binding Rossmann-like Domain"/>
    <property type="match status" value="1"/>
</dbReference>
<dbReference type="AlphaFoldDB" id="A0A5C4NLF7"/>
<gene>
    <name evidence="4" type="ORF">FHG71_00890</name>
</gene>
<feature type="domain" description="Ketoreductase" evidence="3">
    <location>
        <begin position="3"/>
        <end position="191"/>
    </location>
</feature>
<dbReference type="InterPro" id="IPR036291">
    <property type="entry name" value="NAD(P)-bd_dom_sf"/>
</dbReference>
<dbReference type="FunFam" id="3.40.50.720:FF:000084">
    <property type="entry name" value="Short-chain dehydrogenase reductase"/>
    <property type="match status" value="1"/>
</dbReference>
<comment type="caution">
    <text evidence="4">The sequence shown here is derived from an EMBL/GenBank/DDBJ whole genome shotgun (WGS) entry which is preliminary data.</text>
</comment>
<dbReference type="PANTHER" id="PTHR42760:SF133">
    <property type="entry name" value="3-OXOACYL-[ACYL-CARRIER-PROTEIN] REDUCTASE"/>
    <property type="match status" value="1"/>
</dbReference>
<evidence type="ECO:0000256" key="2">
    <source>
        <dbReference type="ARBA" id="ARBA00023002"/>
    </source>
</evidence>
<dbReference type="InterPro" id="IPR002347">
    <property type="entry name" value="SDR_fam"/>
</dbReference>
<dbReference type="Proteomes" id="UP000305709">
    <property type="component" value="Unassembled WGS sequence"/>
</dbReference>
<dbReference type="PROSITE" id="PS00061">
    <property type="entry name" value="ADH_SHORT"/>
    <property type="match status" value="1"/>
</dbReference>
<accession>A0A5C4NLF7</accession>
<name>A0A5C4NLF7_9RHOB</name>
<proteinExistence type="inferred from homology"/>
<dbReference type="SUPFAM" id="SSF51735">
    <property type="entry name" value="NAD(P)-binding Rossmann-fold domains"/>
    <property type="match status" value="1"/>
</dbReference>
<dbReference type="GO" id="GO:0016616">
    <property type="term" value="F:oxidoreductase activity, acting on the CH-OH group of donors, NAD or NADP as acceptor"/>
    <property type="evidence" value="ECO:0007669"/>
    <property type="project" value="TreeGrafter"/>
</dbReference>
<dbReference type="Pfam" id="PF13561">
    <property type="entry name" value="adh_short_C2"/>
    <property type="match status" value="1"/>
</dbReference>
<evidence type="ECO:0000256" key="1">
    <source>
        <dbReference type="ARBA" id="ARBA00006484"/>
    </source>
</evidence>
<dbReference type="RefSeq" id="WP_139079719.1">
    <property type="nucleotide sequence ID" value="NZ_VDFV01000001.1"/>
</dbReference>
<dbReference type="InterPro" id="IPR057326">
    <property type="entry name" value="KR_dom"/>
</dbReference>
<dbReference type="PANTHER" id="PTHR42760">
    <property type="entry name" value="SHORT-CHAIN DEHYDROGENASES/REDUCTASES FAMILY MEMBER"/>
    <property type="match status" value="1"/>
</dbReference>
<dbReference type="PRINTS" id="PR00081">
    <property type="entry name" value="GDHRDH"/>
</dbReference>
<dbReference type="NCBIfam" id="NF009386">
    <property type="entry name" value="PRK12745.1"/>
    <property type="match status" value="1"/>
</dbReference>
<dbReference type="EMBL" id="VDFV01000001">
    <property type="protein sequence ID" value="TNC74725.1"/>
    <property type="molecule type" value="Genomic_DNA"/>
</dbReference>
<comment type="similarity">
    <text evidence="1">Belongs to the short-chain dehydrogenases/reductases (SDR) family.</text>
</comment>
<keyword evidence="5" id="KW-1185">Reference proteome</keyword>
<organism evidence="4 5">
    <name type="scientific">Rubellimicrobium roseum</name>
    <dbReference type="NCBI Taxonomy" id="687525"/>
    <lineage>
        <taxon>Bacteria</taxon>
        <taxon>Pseudomonadati</taxon>
        <taxon>Pseudomonadota</taxon>
        <taxon>Alphaproteobacteria</taxon>
        <taxon>Rhodobacterales</taxon>
        <taxon>Roseobacteraceae</taxon>
        <taxon>Rubellimicrobium</taxon>
    </lineage>
</organism>
<dbReference type="InterPro" id="IPR020904">
    <property type="entry name" value="Sc_DH/Rdtase_CS"/>
</dbReference>
<evidence type="ECO:0000259" key="3">
    <source>
        <dbReference type="SMART" id="SM00822"/>
    </source>
</evidence>
<dbReference type="SMART" id="SM00822">
    <property type="entry name" value="PKS_KR"/>
    <property type="match status" value="1"/>
</dbReference>
<dbReference type="OrthoDB" id="7157698at2"/>
<evidence type="ECO:0000313" key="5">
    <source>
        <dbReference type="Proteomes" id="UP000305709"/>
    </source>
</evidence>
<protein>
    <submittedName>
        <fullName evidence="4">3-ketoacyl-ACP reductase</fullName>
    </submittedName>
</protein>
<evidence type="ECO:0000313" key="4">
    <source>
        <dbReference type="EMBL" id="TNC74725.1"/>
    </source>
</evidence>
<reference evidence="4 5" key="1">
    <citation type="submission" date="2019-06" db="EMBL/GenBank/DDBJ databases">
        <authorList>
            <person name="Jiang L."/>
        </authorList>
    </citation>
    <scope>NUCLEOTIDE SEQUENCE [LARGE SCALE GENOMIC DNA]</scope>
    <source>
        <strain evidence="4 5">YIM 48858</strain>
    </source>
</reference>